<evidence type="ECO:0000313" key="2">
    <source>
        <dbReference type="Proteomes" id="UP000076532"/>
    </source>
</evidence>
<keyword evidence="2" id="KW-1185">Reference proteome</keyword>
<sequence>MWAIFVLYSDVEEVAIEVTLSSEHAINKFTHVDPGPAKILVAFFFGLRPIKQANELERWQLVLQSLAAFSSMKAHTSATGQIA</sequence>
<protein>
    <submittedName>
        <fullName evidence="1">Uncharacterized protein</fullName>
    </submittedName>
</protein>
<accession>A0A166EJK6</accession>
<evidence type="ECO:0000313" key="1">
    <source>
        <dbReference type="EMBL" id="KZP15829.1"/>
    </source>
</evidence>
<gene>
    <name evidence="1" type="ORF">FIBSPDRAFT_866732</name>
</gene>
<dbReference type="Proteomes" id="UP000076532">
    <property type="component" value="Unassembled WGS sequence"/>
</dbReference>
<dbReference type="AlphaFoldDB" id="A0A166EJK6"/>
<organism evidence="1 2">
    <name type="scientific">Athelia psychrophila</name>
    <dbReference type="NCBI Taxonomy" id="1759441"/>
    <lineage>
        <taxon>Eukaryota</taxon>
        <taxon>Fungi</taxon>
        <taxon>Dikarya</taxon>
        <taxon>Basidiomycota</taxon>
        <taxon>Agaricomycotina</taxon>
        <taxon>Agaricomycetes</taxon>
        <taxon>Agaricomycetidae</taxon>
        <taxon>Atheliales</taxon>
        <taxon>Atheliaceae</taxon>
        <taxon>Athelia</taxon>
    </lineage>
</organism>
<proteinExistence type="predicted"/>
<reference evidence="1 2" key="1">
    <citation type="journal article" date="2016" name="Mol. Biol. Evol.">
        <title>Comparative Genomics of Early-Diverging Mushroom-Forming Fungi Provides Insights into the Origins of Lignocellulose Decay Capabilities.</title>
        <authorList>
            <person name="Nagy L.G."/>
            <person name="Riley R."/>
            <person name="Tritt A."/>
            <person name="Adam C."/>
            <person name="Daum C."/>
            <person name="Floudas D."/>
            <person name="Sun H."/>
            <person name="Yadav J.S."/>
            <person name="Pangilinan J."/>
            <person name="Larsson K.H."/>
            <person name="Matsuura K."/>
            <person name="Barry K."/>
            <person name="Labutti K."/>
            <person name="Kuo R."/>
            <person name="Ohm R.A."/>
            <person name="Bhattacharya S.S."/>
            <person name="Shirouzu T."/>
            <person name="Yoshinaga Y."/>
            <person name="Martin F.M."/>
            <person name="Grigoriev I.V."/>
            <person name="Hibbett D.S."/>
        </authorList>
    </citation>
    <scope>NUCLEOTIDE SEQUENCE [LARGE SCALE GENOMIC DNA]</scope>
    <source>
        <strain evidence="1 2">CBS 109695</strain>
    </source>
</reference>
<dbReference type="EMBL" id="KV417600">
    <property type="protein sequence ID" value="KZP15829.1"/>
    <property type="molecule type" value="Genomic_DNA"/>
</dbReference>
<name>A0A166EJK6_9AGAM</name>